<evidence type="ECO:0000313" key="4">
    <source>
        <dbReference type="Proteomes" id="UP000677305"/>
    </source>
</evidence>
<dbReference type="PANTHER" id="PTHR34473:SF2">
    <property type="entry name" value="UPF0699 TRANSMEMBRANE PROTEIN YDBT"/>
    <property type="match status" value="1"/>
</dbReference>
<evidence type="ECO:0000256" key="1">
    <source>
        <dbReference type="SAM" id="Phobius"/>
    </source>
</evidence>
<dbReference type="InterPro" id="IPR005182">
    <property type="entry name" value="YdbS-like_PH"/>
</dbReference>
<protein>
    <submittedName>
        <fullName evidence="3">PH domain-containing protein</fullName>
    </submittedName>
</protein>
<sequence length="160" mass="18367">MSYKKIDKKAVKAWIIARTIFLVIFAAIYFIGIYGFLMPIINNTMERLIIHILTVIINGYLLLYAFLFPLIEYKEWKYSITEDKIELVHGIFVRKKIIIPISRLQFLDVNQGPIHRRYGLSTIRLNTAGGLHEIPALTNDEAEEISKNLASVVEAGESIE</sequence>
<dbReference type="PANTHER" id="PTHR34473">
    <property type="entry name" value="UPF0699 TRANSMEMBRANE PROTEIN YDBS"/>
    <property type="match status" value="1"/>
</dbReference>
<dbReference type="Proteomes" id="UP000677305">
    <property type="component" value="Chromosome"/>
</dbReference>
<evidence type="ECO:0000313" key="3">
    <source>
        <dbReference type="EMBL" id="QUH29465.1"/>
    </source>
</evidence>
<organism evidence="3 4">
    <name type="scientific">Vallitalea guaymasensis</name>
    <dbReference type="NCBI Taxonomy" id="1185412"/>
    <lineage>
        <taxon>Bacteria</taxon>
        <taxon>Bacillati</taxon>
        <taxon>Bacillota</taxon>
        <taxon>Clostridia</taxon>
        <taxon>Lachnospirales</taxon>
        <taxon>Vallitaleaceae</taxon>
        <taxon>Vallitalea</taxon>
    </lineage>
</organism>
<feature type="transmembrane region" description="Helical" evidence="1">
    <location>
        <begin position="48"/>
        <end position="71"/>
    </location>
</feature>
<evidence type="ECO:0000259" key="2">
    <source>
        <dbReference type="Pfam" id="PF03703"/>
    </source>
</evidence>
<dbReference type="RefSeq" id="WP_113673072.1">
    <property type="nucleotide sequence ID" value="NZ_CP058561.1"/>
</dbReference>
<dbReference type="AlphaFoldDB" id="A0A8J8MB53"/>
<keyword evidence="1" id="KW-1133">Transmembrane helix</keyword>
<keyword evidence="1" id="KW-0812">Transmembrane</keyword>
<dbReference type="Pfam" id="PF03703">
    <property type="entry name" value="bPH_2"/>
    <property type="match status" value="1"/>
</dbReference>
<proteinExistence type="predicted"/>
<dbReference type="OrthoDB" id="1750577at2"/>
<accession>A0A8J8MB53</accession>
<keyword evidence="4" id="KW-1185">Reference proteome</keyword>
<feature type="transmembrane region" description="Helical" evidence="1">
    <location>
        <begin position="20"/>
        <end position="42"/>
    </location>
</feature>
<feature type="domain" description="YdbS-like PH" evidence="2">
    <location>
        <begin position="73"/>
        <end position="148"/>
    </location>
</feature>
<gene>
    <name evidence="3" type="ORF">HYG85_11260</name>
</gene>
<dbReference type="EMBL" id="CP058561">
    <property type="protein sequence ID" value="QUH29465.1"/>
    <property type="molecule type" value="Genomic_DNA"/>
</dbReference>
<name>A0A8J8MB53_9FIRM</name>
<reference evidence="3 4" key="1">
    <citation type="submission" date="2020-07" db="EMBL/GenBank/DDBJ databases">
        <title>Vallitalea guaymasensis genome.</title>
        <authorList>
            <person name="Postec A."/>
        </authorList>
    </citation>
    <scope>NUCLEOTIDE SEQUENCE [LARGE SCALE GENOMIC DNA]</scope>
    <source>
        <strain evidence="3 4">Ra1766G1</strain>
    </source>
</reference>
<dbReference type="KEGG" id="vgu:HYG85_11260"/>
<keyword evidence="1" id="KW-0472">Membrane</keyword>